<proteinExistence type="predicted"/>
<comment type="caution">
    <text evidence="2">The sequence shown here is derived from an EMBL/GenBank/DDBJ whole genome shotgun (WGS) entry which is preliminary data.</text>
</comment>
<dbReference type="AlphaFoldDB" id="A0AAD5EFT3"/>
<dbReference type="GeneID" id="75912391"/>
<organism evidence="2 3">
    <name type="scientific">Umbelopsis ramanniana AG</name>
    <dbReference type="NCBI Taxonomy" id="1314678"/>
    <lineage>
        <taxon>Eukaryota</taxon>
        <taxon>Fungi</taxon>
        <taxon>Fungi incertae sedis</taxon>
        <taxon>Mucoromycota</taxon>
        <taxon>Mucoromycotina</taxon>
        <taxon>Umbelopsidomycetes</taxon>
        <taxon>Umbelopsidales</taxon>
        <taxon>Umbelopsidaceae</taxon>
        <taxon>Umbelopsis</taxon>
    </lineage>
</organism>
<dbReference type="RefSeq" id="XP_051447135.1">
    <property type="nucleotide sequence ID" value="XM_051587044.1"/>
</dbReference>
<gene>
    <name evidence="2" type="ORF">K450DRAFT_229158</name>
</gene>
<protein>
    <submittedName>
        <fullName evidence="2">Uncharacterized protein</fullName>
    </submittedName>
</protein>
<keyword evidence="3" id="KW-1185">Reference proteome</keyword>
<dbReference type="Proteomes" id="UP001206595">
    <property type="component" value="Unassembled WGS sequence"/>
</dbReference>
<sequence>MYINTLFVLSLAAVGALAATSASEAATKTTSATPSHVSGVPIAITPAGLPDCTSTAARHACPGIAFMCPDSCPDVCYMSITNACCPGAGNIVCDKSQISNSTVSGASSSASMQPTAAVSSGMVSAMPSGSGFASAAPSAQASQQSGSDRMFETAAVLATGLGALTMVMTNL</sequence>
<evidence type="ECO:0000313" key="2">
    <source>
        <dbReference type="EMBL" id="KAI8582131.1"/>
    </source>
</evidence>
<accession>A0AAD5EFT3</accession>
<keyword evidence="1" id="KW-0732">Signal</keyword>
<feature type="signal peptide" evidence="1">
    <location>
        <begin position="1"/>
        <end position="18"/>
    </location>
</feature>
<feature type="chain" id="PRO_5041984969" evidence="1">
    <location>
        <begin position="19"/>
        <end position="171"/>
    </location>
</feature>
<evidence type="ECO:0000256" key="1">
    <source>
        <dbReference type="SAM" id="SignalP"/>
    </source>
</evidence>
<name>A0AAD5EFT3_UMBRA</name>
<reference evidence="2" key="1">
    <citation type="submission" date="2021-06" db="EMBL/GenBank/DDBJ databases">
        <authorList>
            <consortium name="DOE Joint Genome Institute"/>
            <person name="Mondo S.J."/>
            <person name="Amses K.R."/>
            <person name="Simmons D.R."/>
            <person name="Longcore J.E."/>
            <person name="Seto K."/>
            <person name="Alves G.H."/>
            <person name="Bonds A.E."/>
            <person name="Quandt C.A."/>
            <person name="Davis W.J."/>
            <person name="Chang Y."/>
            <person name="Letcher P.M."/>
            <person name="Powell M.J."/>
            <person name="Kuo A."/>
            <person name="Labutti K."/>
            <person name="Pangilinan J."/>
            <person name="Andreopoulos W."/>
            <person name="Tritt A."/>
            <person name="Riley R."/>
            <person name="Hundley H."/>
            <person name="Johnson J."/>
            <person name="Lipzen A."/>
            <person name="Barry K."/>
            <person name="Berbee M.L."/>
            <person name="Buchler N.E."/>
            <person name="Grigoriev I.V."/>
            <person name="Spatafora J.W."/>
            <person name="Stajich J.E."/>
            <person name="James T.Y."/>
        </authorList>
    </citation>
    <scope>NUCLEOTIDE SEQUENCE</scope>
    <source>
        <strain evidence="2">AG</strain>
    </source>
</reference>
<dbReference type="EMBL" id="MU620902">
    <property type="protein sequence ID" value="KAI8582131.1"/>
    <property type="molecule type" value="Genomic_DNA"/>
</dbReference>
<evidence type="ECO:0000313" key="3">
    <source>
        <dbReference type="Proteomes" id="UP001206595"/>
    </source>
</evidence>
<reference evidence="2" key="2">
    <citation type="journal article" date="2022" name="Proc. Natl. Acad. Sci. U.S.A.">
        <title>Diploid-dominant life cycles characterize the early evolution of Fungi.</title>
        <authorList>
            <person name="Amses K.R."/>
            <person name="Simmons D.R."/>
            <person name="Longcore J.E."/>
            <person name="Mondo S.J."/>
            <person name="Seto K."/>
            <person name="Jeronimo G.H."/>
            <person name="Bonds A.E."/>
            <person name="Quandt C.A."/>
            <person name="Davis W.J."/>
            <person name="Chang Y."/>
            <person name="Federici B.A."/>
            <person name="Kuo A."/>
            <person name="LaButti K."/>
            <person name="Pangilinan J."/>
            <person name="Andreopoulos W."/>
            <person name="Tritt A."/>
            <person name="Riley R."/>
            <person name="Hundley H."/>
            <person name="Johnson J."/>
            <person name="Lipzen A."/>
            <person name="Barry K."/>
            <person name="Lang B.F."/>
            <person name="Cuomo C.A."/>
            <person name="Buchler N.E."/>
            <person name="Grigoriev I.V."/>
            <person name="Spatafora J.W."/>
            <person name="Stajich J.E."/>
            <person name="James T.Y."/>
        </authorList>
    </citation>
    <scope>NUCLEOTIDE SEQUENCE</scope>
    <source>
        <strain evidence="2">AG</strain>
    </source>
</reference>